<organism evidence="1 2">
    <name type="scientific">Metabacillus sediminis</name>
    <dbReference type="NCBI Taxonomy" id="3117746"/>
    <lineage>
        <taxon>Bacteria</taxon>
        <taxon>Bacillati</taxon>
        <taxon>Bacillota</taxon>
        <taxon>Bacilli</taxon>
        <taxon>Bacillales</taxon>
        <taxon>Bacillaceae</taxon>
        <taxon>Metabacillus</taxon>
    </lineage>
</organism>
<evidence type="ECO:0000313" key="2">
    <source>
        <dbReference type="Proteomes" id="UP001377337"/>
    </source>
</evidence>
<dbReference type="PROSITE" id="PS51257">
    <property type="entry name" value="PROKAR_LIPOPROTEIN"/>
    <property type="match status" value="1"/>
</dbReference>
<dbReference type="EMBL" id="CP147407">
    <property type="protein sequence ID" value="WXB97509.1"/>
    <property type="molecule type" value="Genomic_DNA"/>
</dbReference>
<proteinExistence type="predicted"/>
<dbReference type="RefSeq" id="WP_156505948.1">
    <property type="nucleotide sequence ID" value="NZ_CP147407.1"/>
</dbReference>
<evidence type="ECO:0008006" key="3">
    <source>
        <dbReference type="Google" id="ProtNLM"/>
    </source>
</evidence>
<reference evidence="1 2" key="1">
    <citation type="submission" date="2024-02" db="EMBL/GenBank/DDBJ databases">
        <title>Seven novel Bacillus-like species.</title>
        <authorList>
            <person name="Liu G."/>
        </authorList>
    </citation>
    <scope>NUCLEOTIDE SEQUENCE [LARGE SCALE GENOMIC DNA]</scope>
    <source>
        <strain evidence="1 2">FJAT-52054</strain>
    </source>
</reference>
<protein>
    <recommendedName>
        <fullName evidence="3">Lipoprotein</fullName>
    </recommendedName>
</protein>
<name>A0ABZ2NIA2_9BACI</name>
<sequence length="78" mass="8905">MRSVRKTICTIILFTLMAGCSQTDNDYSVFANHENNSDELRKSLLECLNSEKIDYKVDNNKNVLIREKDMKQAVASCS</sequence>
<gene>
    <name evidence="1" type="ORF">WCV65_03115</name>
</gene>
<accession>A0ABZ2NIA2</accession>
<keyword evidence="2" id="KW-1185">Reference proteome</keyword>
<evidence type="ECO:0000313" key="1">
    <source>
        <dbReference type="EMBL" id="WXB97509.1"/>
    </source>
</evidence>
<dbReference type="Proteomes" id="UP001377337">
    <property type="component" value="Chromosome"/>
</dbReference>